<evidence type="ECO:0000256" key="1">
    <source>
        <dbReference type="ARBA" id="ARBA00022679"/>
    </source>
</evidence>
<dbReference type="Proteomes" id="UP000251993">
    <property type="component" value="Chromosome"/>
</dbReference>
<evidence type="ECO:0000259" key="2">
    <source>
        <dbReference type="Pfam" id="PF00534"/>
    </source>
</evidence>
<dbReference type="Gene3D" id="3.40.50.2000">
    <property type="entry name" value="Glycogen Phosphorylase B"/>
    <property type="match status" value="2"/>
</dbReference>
<name>A0A344TL98_9BACT</name>
<dbReference type="CDD" id="cd03801">
    <property type="entry name" value="GT4_PimA-like"/>
    <property type="match status" value="1"/>
</dbReference>
<evidence type="ECO:0000259" key="3">
    <source>
        <dbReference type="Pfam" id="PF13439"/>
    </source>
</evidence>
<feature type="domain" description="Glycosyltransferase subfamily 4-like N-terminal" evidence="3">
    <location>
        <begin position="93"/>
        <end position="165"/>
    </location>
</feature>
<feature type="domain" description="Glycosyl transferase family 1" evidence="2">
    <location>
        <begin position="180"/>
        <end position="314"/>
    </location>
</feature>
<reference evidence="4 5" key="1">
    <citation type="submission" date="2018-07" db="EMBL/GenBank/DDBJ databases">
        <title>Genome sequencing of Runella.</title>
        <authorList>
            <person name="Baek M.-G."/>
            <person name="Yi H."/>
        </authorList>
    </citation>
    <scope>NUCLEOTIDE SEQUENCE [LARGE SCALE GENOMIC DNA]</scope>
    <source>
        <strain evidence="4 5">HYN0085</strain>
    </source>
</reference>
<dbReference type="KEGG" id="run:DR864_17550"/>
<gene>
    <name evidence="4" type="ORF">DR864_17550</name>
</gene>
<protein>
    <submittedName>
        <fullName evidence="4">Uncharacterized protein</fullName>
    </submittedName>
</protein>
<dbReference type="GO" id="GO:0009103">
    <property type="term" value="P:lipopolysaccharide biosynthetic process"/>
    <property type="evidence" value="ECO:0007669"/>
    <property type="project" value="TreeGrafter"/>
</dbReference>
<dbReference type="Pfam" id="PF13439">
    <property type="entry name" value="Glyco_transf_4"/>
    <property type="match status" value="1"/>
</dbReference>
<dbReference type="Pfam" id="PF00534">
    <property type="entry name" value="Glycos_transf_1"/>
    <property type="match status" value="1"/>
</dbReference>
<proteinExistence type="predicted"/>
<dbReference type="SUPFAM" id="SSF53756">
    <property type="entry name" value="UDP-Glycosyltransferase/glycogen phosphorylase"/>
    <property type="match status" value="1"/>
</dbReference>
<keyword evidence="5" id="KW-1185">Reference proteome</keyword>
<dbReference type="InterPro" id="IPR001296">
    <property type="entry name" value="Glyco_trans_1"/>
</dbReference>
<evidence type="ECO:0000313" key="4">
    <source>
        <dbReference type="EMBL" id="AXE19419.1"/>
    </source>
</evidence>
<dbReference type="GO" id="GO:0016757">
    <property type="term" value="F:glycosyltransferase activity"/>
    <property type="evidence" value="ECO:0007669"/>
    <property type="project" value="InterPro"/>
</dbReference>
<dbReference type="PANTHER" id="PTHR46401">
    <property type="entry name" value="GLYCOSYLTRANSFERASE WBBK-RELATED"/>
    <property type="match status" value="1"/>
</dbReference>
<dbReference type="EMBL" id="CP030850">
    <property type="protein sequence ID" value="AXE19419.1"/>
    <property type="molecule type" value="Genomic_DNA"/>
</dbReference>
<keyword evidence="1" id="KW-0808">Transferase</keyword>
<dbReference type="OrthoDB" id="9765330at2"/>
<dbReference type="AlphaFoldDB" id="A0A344TL98"/>
<organism evidence="4 5">
    <name type="scientific">Runella rosea</name>
    <dbReference type="NCBI Taxonomy" id="2259595"/>
    <lineage>
        <taxon>Bacteria</taxon>
        <taxon>Pseudomonadati</taxon>
        <taxon>Bacteroidota</taxon>
        <taxon>Cytophagia</taxon>
        <taxon>Cytophagales</taxon>
        <taxon>Spirosomataceae</taxon>
        <taxon>Runella</taxon>
    </lineage>
</organism>
<dbReference type="PANTHER" id="PTHR46401:SF2">
    <property type="entry name" value="GLYCOSYLTRANSFERASE WBBK-RELATED"/>
    <property type="match status" value="1"/>
</dbReference>
<sequence>MSFRIFLNRFPLSSSLPKVVVLPDAGAENPFQYELVRYLRKHGMTVNIGKKYTLGSTFQALKTHHPEVLYYDWVHSFILGKSLVWSWIKSLVFMAEILWAKSFQQVRIVHTLHNLQNHAGVWLGLEKHVYRFFLHRCDSIRVYSETTKQQAIRRFGLKPEVISVIQDLPYHTYYPNEFTKAESRQKLGVDQAAFVFLFFGEIKPYKGIHHLLKAYSALGSSNAVLLIAGKSYDANYWESLLAESKNNPTIHWHHRFIDDADVQFFFNASDVVVLPFVRIDHSGSIDLAMSFGKPIITLRTEGTLQLLGHQSHLLFDNTFYPLIECLKIAPKIDLLAIGKQNFEIADTTNYRDIVRVFEA</sequence>
<dbReference type="InterPro" id="IPR028098">
    <property type="entry name" value="Glyco_trans_4-like_N"/>
</dbReference>
<evidence type="ECO:0000313" key="5">
    <source>
        <dbReference type="Proteomes" id="UP000251993"/>
    </source>
</evidence>
<accession>A0A344TL98</accession>